<name>A0A0L0CP63_LUCCU</name>
<dbReference type="EMBL" id="JRES01000098">
    <property type="protein sequence ID" value="KNC34125.1"/>
    <property type="molecule type" value="Genomic_DNA"/>
</dbReference>
<dbReference type="PROSITE" id="PS50041">
    <property type="entry name" value="C_TYPE_LECTIN_2"/>
    <property type="match status" value="1"/>
</dbReference>
<dbReference type="OrthoDB" id="7357196at2759"/>
<evidence type="ECO:0000259" key="2">
    <source>
        <dbReference type="PROSITE" id="PS50041"/>
    </source>
</evidence>
<dbReference type="CDD" id="cd00037">
    <property type="entry name" value="CLECT"/>
    <property type="match status" value="1"/>
</dbReference>
<keyword evidence="4" id="KW-1185">Reference proteome</keyword>
<protein>
    <recommendedName>
        <fullName evidence="2">C-type lectin domain-containing protein</fullName>
    </recommendedName>
</protein>
<gene>
    <name evidence="3" type="ORF">FF38_02900</name>
</gene>
<evidence type="ECO:0000313" key="3">
    <source>
        <dbReference type="EMBL" id="KNC34125.1"/>
    </source>
</evidence>
<dbReference type="InterPro" id="IPR001304">
    <property type="entry name" value="C-type_lectin-like"/>
</dbReference>
<accession>A0A0L0CP63</accession>
<feature type="domain" description="C-type lectin" evidence="2">
    <location>
        <begin position="34"/>
        <end position="152"/>
    </location>
</feature>
<dbReference type="Pfam" id="PF00059">
    <property type="entry name" value="Lectin_C"/>
    <property type="match status" value="1"/>
</dbReference>
<dbReference type="SUPFAM" id="SSF56436">
    <property type="entry name" value="C-type lectin-like"/>
    <property type="match status" value="1"/>
</dbReference>
<comment type="caution">
    <text evidence="3">The sequence shown here is derived from an EMBL/GenBank/DDBJ whole genome shotgun (WGS) entry which is preliminary data.</text>
</comment>
<dbReference type="InterPro" id="IPR016187">
    <property type="entry name" value="CTDL_fold"/>
</dbReference>
<dbReference type="SMART" id="SM00034">
    <property type="entry name" value="CLECT"/>
    <property type="match status" value="1"/>
</dbReference>
<feature type="coiled-coil region" evidence="1">
    <location>
        <begin position="160"/>
        <end position="197"/>
    </location>
</feature>
<sequence length="261" mass="30859">MKMHQYDFLCQITVIVFIFKIIEIKAVGQFYTTIENKQYYVDIDKRYSFDNSILECLKMNMTLIAIDSMQEEEAIRKLLLNTNNFVTVPKLWIGGLIVPGTRTAVWISTGKLFDNWYRGTPDYDYPCILVGWDYKTQWTDYACMSRYGFICEHPNEKILLEEQKKLKDELQIEIEKNSNLQNELYKEKELSENLKQQLDIKAFEEGHNQELELSNLPPEFVDPLENAVPESCEVPNNQPLVFPQQYLFSHIQNAYFMPNRY</sequence>
<dbReference type="Proteomes" id="UP000037069">
    <property type="component" value="Unassembled WGS sequence"/>
</dbReference>
<keyword evidence="1" id="KW-0175">Coiled coil</keyword>
<evidence type="ECO:0000313" key="4">
    <source>
        <dbReference type="Proteomes" id="UP000037069"/>
    </source>
</evidence>
<organism evidence="3 4">
    <name type="scientific">Lucilia cuprina</name>
    <name type="common">Green bottle fly</name>
    <name type="synonym">Australian sheep blowfly</name>
    <dbReference type="NCBI Taxonomy" id="7375"/>
    <lineage>
        <taxon>Eukaryota</taxon>
        <taxon>Metazoa</taxon>
        <taxon>Ecdysozoa</taxon>
        <taxon>Arthropoda</taxon>
        <taxon>Hexapoda</taxon>
        <taxon>Insecta</taxon>
        <taxon>Pterygota</taxon>
        <taxon>Neoptera</taxon>
        <taxon>Endopterygota</taxon>
        <taxon>Diptera</taxon>
        <taxon>Brachycera</taxon>
        <taxon>Muscomorpha</taxon>
        <taxon>Oestroidea</taxon>
        <taxon>Calliphoridae</taxon>
        <taxon>Luciliinae</taxon>
        <taxon>Lucilia</taxon>
    </lineage>
</organism>
<reference evidence="3 4" key="1">
    <citation type="journal article" date="2015" name="Nat. Commun.">
        <title>Lucilia cuprina genome unlocks parasitic fly biology to underpin future interventions.</title>
        <authorList>
            <person name="Anstead C.A."/>
            <person name="Korhonen P.K."/>
            <person name="Young N.D."/>
            <person name="Hall R.S."/>
            <person name="Jex A.R."/>
            <person name="Murali S.C."/>
            <person name="Hughes D.S."/>
            <person name="Lee S.F."/>
            <person name="Perry T."/>
            <person name="Stroehlein A.J."/>
            <person name="Ansell B.R."/>
            <person name="Breugelmans B."/>
            <person name="Hofmann A."/>
            <person name="Qu J."/>
            <person name="Dugan S."/>
            <person name="Lee S.L."/>
            <person name="Chao H."/>
            <person name="Dinh H."/>
            <person name="Han Y."/>
            <person name="Doddapaneni H.V."/>
            <person name="Worley K.C."/>
            <person name="Muzny D.M."/>
            <person name="Ioannidis P."/>
            <person name="Waterhouse R.M."/>
            <person name="Zdobnov E.M."/>
            <person name="James P.J."/>
            <person name="Bagnall N.H."/>
            <person name="Kotze A.C."/>
            <person name="Gibbs R.A."/>
            <person name="Richards S."/>
            <person name="Batterham P."/>
            <person name="Gasser R.B."/>
        </authorList>
    </citation>
    <scope>NUCLEOTIDE SEQUENCE [LARGE SCALE GENOMIC DNA]</scope>
    <source>
        <strain evidence="3 4">LS</strain>
        <tissue evidence="3">Full body</tissue>
    </source>
</reference>
<proteinExistence type="predicted"/>
<dbReference type="InterPro" id="IPR016186">
    <property type="entry name" value="C-type_lectin-like/link_sf"/>
</dbReference>
<evidence type="ECO:0000256" key="1">
    <source>
        <dbReference type="SAM" id="Coils"/>
    </source>
</evidence>
<dbReference type="AlphaFoldDB" id="A0A0L0CP63"/>
<dbReference type="Gene3D" id="3.10.100.10">
    <property type="entry name" value="Mannose-Binding Protein A, subunit A"/>
    <property type="match status" value="1"/>
</dbReference>